<name>A0A6A5TSQ5_9PLEO</name>
<dbReference type="AlphaFoldDB" id="A0A6A5TSQ5"/>
<dbReference type="InterPro" id="IPR045036">
    <property type="entry name" value="Spartin-like"/>
</dbReference>
<dbReference type="GO" id="GO:0005886">
    <property type="term" value="C:plasma membrane"/>
    <property type="evidence" value="ECO:0007669"/>
    <property type="project" value="TreeGrafter"/>
</dbReference>
<dbReference type="InterPro" id="IPR009686">
    <property type="entry name" value="Senescence/spartin_C"/>
</dbReference>
<dbReference type="OrthoDB" id="20821at2759"/>
<evidence type="ECO:0000256" key="1">
    <source>
        <dbReference type="SAM" id="MobiDB-lite"/>
    </source>
</evidence>
<dbReference type="GO" id="GO:0051301">
    <property type="term" value="P:cell division"/>
    <property type="evidence" value="ECO:0007669"/>
    <property type="project" value="TreeGrafter"/>
</dbReference>
<evidence type="ECO:0000313" key="3">
    <source>
        <dbReference type="EMBL" id="KAF1955314.1"/>
    </source>
</evidence>
<keyword evidence="4" id="KW-1185">Reference proteome</keyword>
<dbReference type="Pfam" id="PF06911">
    <property type="entry name" value="Senescence"/>
    <property type="match status" value="1"/>
</dbReference>
<feature type="compositionally biased region" description="Polar residues" evidence="1">
    <location>
        <begin position="466"/>
        <end position="477"/>
    </location>
</feature>
<proteinExistence type="predicted"/>
<dbReference type="Proteomes" id="UP000800035">
    <property type="component" value="Unassembled WGS sequence"/>
</dbReference>
<feature type="region of interest" description="Disordered" evidence="1">
    <location>
        <begin position="325"/>
        <end position="347"/>
    </location>
</feature>
<sequence>MSGHSDPRLLYSIGGIRAYHIQQGEEAPLTPSGAQTLSLLMVPTNSPFADLSNVAGQNEAPEEDFYLHLNLPPELDLPLPATTQIYHQPPHSYLIPRWDLGPDSGAFTRIEFPPVGKGSGNVTQEDIDTFETILAQCTAFLERAQAPPATKGGSAKPYNPADYAPGEGYVGDGRHGEIVLIDEDNGSVVGELAEGAQIVEDPRLKPGSKNPVEIVVSADGKKIKVQPLSEDYLGMARLPAYKNSSLVQNSAAASRLIVTGSSYVSNMLVSSAESFINKTKPNEKPMVFQPATHDRVRKINALTTGVAGFSAKTVGQISKHAQNFTAGTLGKGPRRVKATLPDGSPNPDYKPGLLNKSMIAFSTVADGIAHSGKTLLTHSGAAASAAIGHKYGAEAGSLSSELAGGVKNVGLVYIDVTGVSRKAIITSVAKGMVVGKVRDKKGAEQTVIVGGGDGGVVNPADIQPGVKNTGTPVNQTGGPTGQVGFGNAAPPSYSSGIGEPLQGQTAYGYPPEKR</sequence>
<accession>A0A6A5TSQ5</accession>
<protein>
    <recommendedName>
        <fullName evidence="2">Senescence domain-containing protein</fullName>
    </recommendedName>
</protein>
<feature type="region of interest" description="Disordered" evidence="1">
    <location>
        <begin position="462"/>
        <end position="514"/>
    </location>
</feature>
<dbReference type="EMBL" id="ML976995">
    <property type="protein sequence ID" value="KAF1955314.1"/>
    <property type="molecule type" value="Genomic_DNA"/>
</dbReference>
<reference evidence="3" key="1">
    <citation type="journal article" date="2020" name="Stud. Mycol.">
        <title>101 Dothideomycetes genomes: a test case for predicting lifestyles and emergence of pathogens.</title>
        <authorList>
            <person name="Haridas S."/>
            <person name="Albert R."/>
            <person name="Binder M."/>
            <person name="Bloem J."/>
            <person name="Labutti K."/>
            <person name="Salamov A."/>
            <person name="Andreopoulos B."/>
            <person name="Baker S."/>
            <person name="Barry K."/>
            <person name="Bills G."/>
            <person name="Bluhm B."/>
            <person name="Cannon C."/>
            <person name="Castanera R."/>
            <person name="Culley D."/>
            <person name="Daum C."/>
            <person name="Ezra D."/>
            <person name="Gonzalez J."/>
            <person name="Henrissat B."/>
            <person name="Kuo A."/>
            <person name="Liang C."/>
            <person name="Lipzen A."/>
            <person name="Lutzoni F."/>
            <person name="Magnuson J."/>
            <person name="Mondo S."/>
            <person name="Nolan M."/>
            <person name="Ohm R."/>
            <person name="Pangilinan J."/>
            <person name="Park H.-J."/>
            <person name="Ramirez L."/>
            <person name="Alfaro M."/>
            <person name="Sun H."/>
            <person name="Tritt A."/>
            <person name="Yoshinaga Y."/>
            <person name="Zwiers L.-H."/>
            <person name="Turgeon B."/>
            <person name="Goodwin S."/>
            <person name="Spatafora J."/>
            <person name="Crous P."/>
            <person name="Grigoriev I."/>
        </authorList>
    </citation>
    <scope>NUCLEOTIDE SEQUENCE</scope>
    <source>
        <strain evidence="3">CBS 675.92</strain>
    </source>
</reference>
<evidence type="ECO:0000259" key="2">
    <source>
        <dbReference type="Pfam" id="PF06911"/>
    </source>
</evidence>
<dbReference type="PANTHER" id="PTHR21068">
    <property type="entry name" value="SPARTIN"/>
    <property type="match status" value="1"/>
</dbReference>
<dbReference type="PANTHER" id="PTHR21068:SF43">
    <property type="entry name" value="SPARTIN"/>
    <property type="match status" value="1"/>
</dbReference>
<organism evidence="3 4">
    <name type="scientific">Byssothecium circinans</name>
    <dbReference type="NCBI Taxonomy" id="147558"/>
    <lineage>
        <taxon>Eukaryota</taxon>
        <taxon>Fungi</taxon>
        <taxon>Dikarya</taxon>
        <taxon>Ascomycota</taxon>
        <taxon>Pezizomycotina</taxon>
        <taxon>Dothideomycetes</taxon>
        <taxon>Pleosporomycetidae</taxon>
        <taxon>Pleosporales</taxon>
        <taxon>Massarineae</taxon>
        <taxon>Massarinaceae</taxon>
        <taxon>Byssothecium</taxon>
    </lineage>
</organism>
<evidence type="ECO:0000313" key="4">
    <source>
        <dbReference type="Proteomes" id="UP000800035"/>
    </source>
</evidence>
<gene>
    <name evidence="3" type="ORF">CC80DRAFT_415856</name>
</gene>
<feature type="domain" description="Senescence" evidence="2">
    <location>
        <begin position="244"/>
        <end position="430"/>
    </location>
</feature>